<feature type="region of interest" description="Disordered" evidence="2">
    <location>
        <begin position="2520"/>
        <end position="2583"/>
    </location>
</feature>
<protein>
    <submittedName>
        <fullName evidence="5">Ribonuclease H-like domain-containing protein</fullName>
    </submittedName>
</protein>
<feature type="region of interest" description="Disordered" evidence="2">
    <location>
        <begin position="2430"/>
        <end position="2485"/>
    </location>
</feature>
<evidence type="ECO:0000259" key="3">
    <source>
        <dbReference type="PROSITE" id="PS50158"/>
    </source>
</evidence>
<dbReference type="Gene3D" id="3.30.420.10">
    <property type="entry name" value="Ribonuclease H-like superfamily/Ribonuclease H"/>
    <property type="match status" value="1"/>
</dbReference>
<feature type="compositionally biased region" description="Polar residues" evidence="2">
    <location>
        <begin position="1373"/>
        <end position="1382"/>
    </location>
</feature>
<feature type="compositionally biased region" description="Pro residues" evidence="2">
    <location>
        <begin position="2313"/>
        <end position="2344"/>
    </location>
</feature>
<sequence>MALPPHKQRHRFLRYEGLDFTDSDIADFESRLERIYTREIHKVHVMDFQGMSELLRDGLFARMAIEHRDEAGVVVFTSQGWRRLFDTRGPLVWELILEFLSTLRFREVLLDLDAPGTIQFQLGGARRHLSWWQFILALGLHTGEEMESLGFARYWSESERVILGKGYLHDYWRDISTDGDFFGPPPSYTLIRDQVLRLCHRMMAHNIAGRSQAPEKVTVTDLFYLRGLDVGSVNIPYLLARYLRRFAAGRKSGAHISGRQFVGKLAQHFGLLTAEILGGLTVIAHELLMIDMAELVRLQPDAVAGAPTIAEDAPAVDEGNQAVPAPVQVPQQPPPPPPPVAARTLDALGASVSDEDANHKFLRSLPPAWDSLAMTMRTKKNIDTLSIDDLYNNLSVFEQDIQKTSSSSLTSDNVAFLSQAKASSSKHKPSHNSGSYSSYTTSSSKATPTATPGLADEVIHSFLATNADDVDLIHEDLDQIDDLDLEEMDINWQIAMTAIKIKKFYKKTGRRPRVDGKMHVAFDKRKVECFNCHNTGHFARECKFKGTKDGSRQEASRGQDFKPVRTEKEALMTIDEGQINWVEQTADEELNHALMAFTVNNEVSMCSKLCLDSYNALQAKYDELQSEFGDQEAALTAHKLAVKKLESQIRASHKQQSSLTEKLNFQANQIFEKDEKLKKYRRIGMKAVKDKDALQKIVDSWFASSKNLWKLIDCGMSSTVKIGLGYGIQSNADVLGYEEEISRGIFALRETDAAYYDIPLYSRFKQVEYKVVPHPLSSDYTPREQEDIDDSLYKYGKYGPQPQSPSPTVSDASSTVYSTCPSNDSDGELGAVSNHSINDDPIHDHIPIPSLEQVTIATQKTQPQVPKPKQTVVPSCAQHVKTPRQPIRTPVTPSPIPSNNRQNWNQRMERELGAGYSFERKPCFVCGSLSHLIKDCDYYEKKMAREAALKNQRVVHADVRQATPAWTNTNRVNKANQFTPRPVQLSNIRPNLSTASKTIKTGRVNVNTGHGNVSTVSSAGTQIKSGSSRFNTGKQHVNSGSVQVNSGTQIKSGSSRFNTGKQNVNSGSVHVNTARVNRPVSNQTSNKTSPKLSQVNLKSPKKCFSKQRSPVNRPFSRNTAHKSNKYAVKGKMGTAVKTSAGCVWRKVIPLSNTNSGPTPDSNVNVSRGPQGRPKPVKAWGPILKIIKNYLKRDLLPFGGSKGKVISGKGLGHLNFKNLNKLVKGNLVRGLPSRVFKNDHTCVACQKGKQHKRPPAEAVNTACYTFNRVRVTKPQIKPPYELLFGHKPILSYIRPFGCHVTILNTLSPLGKFDGKSDEGFLVGYSVNSSKEVIDIDVQTEEAADLMVVSSTSLTEATRKAAVSEKIAKKKTHSPKQPSSTPISKSADDIMTFRKELDALALKHLGPVPATAPTSTNPVNTEEVFSDADDDEMPEIRIYDKSSEGIFEQASYDDDGIITDFNNLPDEVDVTTNHTLRIHNAHPQSQILGDPNTPVQTRSSLKKITEAHALVSYIQAHQRSNQAHALVSYIQAQKRSNHKDQQHCLFACFLSQSEPRKVSEALEDESWVEAMQEELLQFKLQQVWVLVDLPNGAKVIGTKWVYRNKKDERGVVVRNKARLVAQGHRQEEGIDYDEVFAPVARLEAIRLFLAFASYMGFIVYQMDVKSAFLYGTIEEEVYVSQPPGFVDPDHPKKVYKVVKALYGLHQAPRAWYATLSTFLEKHGYRRGTIDKTLFIKKDKKNIILVQIYVDDIIFGSTKKSWSDEFESLMKRRFPNMSAFMGEPYIFSWFTIKQATKGSLYLRKSMLCEILKKFDFVSVKSAITPMETKAPLAQDEGGPDVDLHLYRSMIGCLMYLTASRPDIMYAVCACSRFQVTPKMSHLYAVKRIFKYIKGKPKLGLWYPRESPLDLVAYSDSDYAAANLDRKSTTGGCQFLGRRLISWQCKKQTIVATSTTEAEYVAAASCCGQVLWLQNQLLDYGFNFMNTIIHIDNQSTICIIKNPVYHSKTKHIEIRHHFIRDCYEKKLIQVQKIHTDLNVADLLTKPFDGPRYYLELERMLQAQLGHEKGHASCHLLIGWKLVWISSEALTHNPPIYDSLVKQFWQTATARTLADGTQQLNATIDSIEYTITEESVRRQLQLADASGINMLQNEEIFAGLQNIGSKSGGWDQFGSNIATALICLSTGRDFNFSKLIFDGMISNLKSKSKFLMYPRFLQMILNIQTENKNLFVPVLLTKKIFGNMKRSFQGIHRPLLPAMLTIDAGQPQPSAAPTPSHVQIPTPPTISTPPSTQPPPLTQTVQSTPTPPPQPSSIQPTSSPPPIQPTSSPPPIQPTSSPPPIQPTHPPSPQISSPPYNETEGPSFDPSYHMSPPPSHEPEIQTSRTSEESEQLRNLLDLVPRLESRVESLEKELSDTKQTLGTAVLQLIKKIKRLENKLRQKRKREETVDEEDAEGQDQDIPSQTDQGNKFATPEKSKDSGEVQAEQISPSTLEAAQILTNVASEGFKDKAPLWVLIIYKRKPKSTTTPTKVLDFEEPAESQVNTGSTPSVQVNTAELNTGEKERVQRRKGKDPMTEEDLQAEVQASKKSREQELQELAGLEAAQKLQATMDAETQRQIDLDALLARRLVEQEEEAAKEALATEFDYIQARLNADQILAEKIQQEEREQYSIEDRAKFLHDTIAAQRKFLAEQRYAAIRNKPPTISQLRNQMITYLNISVHEEVKEEEGAKKRKLGTRRKLKAKRRKYTSGLTREDDDLKMCLHIAPDEDKVIDVEILDHQYPIVEWQSFYFTTKPQFDPTKPLEDDYMNRVTRSNGNKRFFRTLMGVLSIFDREDLKAVYELVMEKYQDEIPEGFDKMLWGDLIIMFNQGDTADFWDEQLNWKIISWKLHSSSGVHTIMTSNGLVIHMLVENRYPLTKEVLSQLLDLKLETEEDSTMALELIKFVKQQLEEFEDSDDDDLAKSDHEEAERSKSKRLLGKDLSNPFMVDNLPKIVWYSMHHSIHTEAWLLQSKRLAGKELSNPFIADDLLKIIWKLAWTYGEIDDRSGEILHMDDDMYDVVDGCVLYKVEDIATCLVEYWEDWEVDRYGNVNLGMRSNTHVYPGFPGVYVCFSCLVGMVLLVKDCRMIKPKKRAFWSLNEDILKITILKTNTPYPSRKIRRIRACTHQRPQRNKLNMSYPEILNTPYSKYGINVIFWKISSVVPIPRNPQYADFMMRRVLLRCDSTGDIYPITAPSPIPHAFLVSKHTWHQRLRHPGSDVLRRLVSNNVISCNKEKPLILCHACQLDHYSQFVWVYPLVRKSDVVSKFILFRNYVRTQFKCEIRAFQCDHGGEFDNRNLHDLFNTHGIQFRFSCPKTSQQNGKSERMVRTLNNIIRTLLFQAKLPPTYWVEALHMAVHFLNILPSTAINNEVPFTRLFGTSPDYSLLHHPVNPNPDSVHHMVTHFRIGTNRLVEHLTLHVTWTLVPRPPDVNVVRCMWLFCHKYLADGMLSRYKARLVANGSTQLGGVDVDETFSLVVKPMTICTVLSLTASRHWPVHQLDVKNAFLHRDLSKTVYMHQPLGFWDSTHPNYEFAMTDLGSPNYFLGISVTRDSSGMFLSQKKYVVEILKRAGMVHCNPSQTPVDTESKLGTTGDVVSDPTLYRSLAGSLQYLTFTRPDIYYVVQQVCLHMHDPWEPHFSALKWILRYVRGNNLLCWSAKRQPTLSRSSAKAEYRGVANAVAETCWLRNLLRELHTPLSSATLVYYDNVSAVYLSSNPVQHQCTKHIEIDIHFVHDLVVAGQVLVLRVPSRYQFTDIFTKGLPSTLFEEFRSSLSIRFPPAPTAGEC</sequence>
<feature type="compositionally biased region" description="Basic and acidic residues" evidence="2">
    <location>
        <begin position="837"/>
        <end position="846"/>
    </location>
</feature>
<feature type="compositionally biased region" description="Low complexity" evidence="2">
    <location>
        <begin position="431"/>
        <end position="450"/>
    </location>
</feature>
<evidence type="ECO:0000313" key="6">
    <source>
        <dbReference type="Proteomes" id="UP001151760"/>
    </source>
</evidence>
<feature type="region of interest" description="Disordered" evidence="2">
    <location>
        <begin position="2258"/>
        <end position="2391"/>
    </location>
</feature>
<dbReference type="EMBL" id="BQNB010018998">
    <property type="protein sequence ID" value="GJT80500.1"/>
    <property type="molecule type" value="Genomic_DNA"/>
</dbReference>
<feature type="compositionally biased region" description="Polar residues" evidence="2">
    <location>
        <begin position="2262"/>
        <end position="2272"/>
    </location>
</feature>
<feature type="region of interest" description="Disordered" evidence="2">
    <location>
        <begin position="421"/>
        <end position="450"/>
    </location>
</feature>
<evidence type="ECO:0000313" key="5">
    <source>
        <dbReference type="EMBL" id="GJT80500.1"/>
    </source>
</evidence>
<keyword evidence="1" id="KW-0479">Metal-binding</keyword>
<feature type="compositionally biased region" description="Polar residues" evidence="2">
    <location>
        <begin position="1153"/>
        <end position="1167"/>
    </location>
</feature>
<accession>A0ABQ5GYN4</accession>
<dbReference type="PANTHER" id="PTHR11439">
    <property type="entry name" value="GAG-POL-RELATED RETROTRANSPOSON"/>
    <property type="match status" value="1"/>
</dbReference>
<dbReference type="InterPro" id="IPR036875">
    <property type="entry name" value="Znf_CCHC_sf"/>
</dbReference>
<dbReference type="InterPro" id="IPR036397">
    <property type="entry name" value="RNaseH_sf"/>
</dbReference>
<dbReference type="InterPro" id="IPR013103">
    <property type="entry name" value="RVT_2"/>
</dbReference>
<reference evidence="5" key="1">
    <citation type="journal article" date="2022" name="Int. J. Mol. Sci.">
        <title>Draft Genome of Tanacetum Coccineum: Genomic Comparison of Closely Related Tanacetum-Family Plants.</title>
        <authorList>
            <person name="Yamashiro T."/>
            <person name="Shiraishi A."/>
            <person name="Nakayama K."/>
            <person name="Satake H."/>
        </authorList>
    </citation>
    <scope>NUCLEOTIDE SEQUENCE</scope>
</reference>
<dbReference type="InterPro" id="IPR001584">
    <property type="entry name" value="Integrase_cat-core"/>
</dbReference>
<evidence type="ECO:0000256" key="2">
    <source>
        <dbReference type="SAM" id="MobiDB-lite"/>
    </source>
</evidence>
<dbReference type="SUPFAM" id="SSF53098">
    <property type="entry name" value="Ribonuclease H-like"/>
    <property type="match status" value="1"/>
</dbReference>
<reference evidence="5" key="2">
    <citation type="submission" date="2022-01" db="EMBL/GenBank/DDBJ databases">
        <authorList>
            <person name="Yamashiro T."/>
            <person name="Shiraishi A."/>
            <person name="Satake H."/>
            <person name="Nakayama K."/>
        </authorList>
    </citation>
    <scope>NUCLEOTIDE SEQUENCE</scope>
</reference>
<feature type="compositionally biased region" description="Polar residues" evidence="2">
    <location>
        <begin position="1004"/>
        <end position="1097"/>
    </location>
</feature>
<organism evidence="5 6">
    <name type="scientific">Tanacetum coccineum</name>
    <dbReference type="NCBI Taxonomy" id="301880"/>
    <lineage>
        <taxon>Eukaryota</taxon>
        <taxon>Viridiplantae</taxon>
        <taxon>Streptophyta</taxon>
        <taxon>Embryophyta</taxon>
        <taxon>Tracheophyta</taxon>
        <taxon>Spermatophyta</taxon>
        <taxon>Magnoliopsida</taxon>
        <taxon>eudicotyledons</taxon>
        <taxon>Gunneridae</taxon>
        <taxon>Pentapetalae</taxon>
        <taxon>asterids</taxon>
        <taxon>campanulids</taxon>
        <taxon>Asterales</taxon>
        <taxon>Asteraceae</taxon>
        <taxon>Asteroideae</taxon>
        <taxon>Anthemideae</taxon>
        <taxon>Anthemidinae</taxon>
        <taxon>Tanacetum</taxon>
    </lineage>
</organism>
<dbReference type="Gene3D" id="4.10.60.10">
    <property type="entry name" value="Zinc finger, CCHC-type"/>
    <property type="match status" value="1"/>
</dbReference>
<evidence type="ECO:0000259" key="4">
    <source>
        <dbReference type="PROSITE" id="PS50994"/>
    </source>
</evidence>
<name>A0ABQ5GYN4_9ASTR</name>
<feature type="compositionally biased region" description="Acidic residues" evidence="2">
    <location>
        <begin position="2442"/>
        <end position="2452"/>
    </location>
</feature>
<keyword evidence="1" id="KW-0862">Zinc</keyword>
<feature type="region of interest" description="Disordered" evidence="2">
    <location>
        <begin position="883"/>
        <end position="902"/>
    </location>
</feature>
<feature type="domain" description="Integrase catalytic" evidence="4">
    <location>
        <begin position="3227"/>
        <end position="3415"/>
    </location>
</feature>
<dbReference type="Proteomes" id="UP001151760">
    <property type="component" value="Unassembled WGS sequence"/>
</dbReference>
<feature type="region of interest" description="Disordered" evidence="2">
    <location>
        <begin position="793"/>
        <end position="846"/>
    </location>
</feature>
<dbReference type="SUPFAM" id="SSF56672">
    <property type="entry name" value="DNA/RNA polymerases"/>
    <property type="match status" value="2"/>
</dbReference>
<feature type="compositionally biased region" description="Polar residues" evidence="2">
    <location>
        <begin position="1106"/>
        <end position="1118"/>
    </location>
</feature>
<feature type="compositionally biased region" description="Basic and acidic residues" evidence="2">
    <location>
        <begin position="2430"/>
        <end position="2441"/>
    </location>
</feature>
<dbReference type="Pfam" id="PF07727">
    <property type="entry name" value="RVT_2"/>
    <property type="match status" value="2"/>
</dbReference>
<dbReference type="PANTHER" id="PTHR11439:SF495">
    <property type="entry name" value="REVERSE TRANSCRIPTASE, RNA-DEPENDENT DNA POLYMERASE-RELATED"/>
    <property type="match status" value="1"/>
</dbReference>
<feature type="domain" description="CCHC-type" evidence="3">
    <location>
        <begin position="529"/>
        <end position="543"/>
    </location>
</feature>
<dbReference type="PROSITE" id="PS50158">
    <property type="entry name" value="ZF_CCHC"/>
    <property type="match status" value="1"/>
</dbReference>
<dbReference type="InterPro" id="IPR025724">
    <property type="entry name" value="GAG-pre-integrase_dom"/>
</dbReference>
<proteinExistence type="predicted"/>
<feature type="compositionally biased region" description="Pro residues" evidence="2">
    <location>
        <begin position="2276"/>
        <end position="2292"/>
    </location>
</feature>
<feature type="compositionally biased region" description="Polar residues" evidence="2">
    <location>
        <begin position="806"/>
        <end position="824"/>
    </location>
</feature>
<gene>
    <name evidence="5" type="ORF">Tco_1054842</name>
</gene>
<keyword evidence="1" id="KW-0863">Zinc-finger</keyword>
<feature type="compositionally biased region" description="Polar residues" evidence="2">
    <location>
        <begin position="2535"/>
        <end position="2552"/>
    </location>
</feature>
<dbReference type="InterPro" id="IPR043502">
    <property type="entry name" value="DNA/RNA_pol_sf"/>
</dbReference>
<comment type="caution">
    <text evidence="5">The sequence shown here is derived from an EMBL/GenBank/DDBJ whole genome shotgun (WGS) entry which is preliminary data.</text>
</comment>
<dbReference type="CDD" id="cd09272">
    <property type="entry name" value="RNase_HI_RT_Ty1"/>
    <property type="match status" value="2"/>
</dbReference>
<feature type="non-terminal residue" evidence="5">
    <location>
        <position position="1"/>
    </location>
</feature>
<dbReference type="SMART" id="SM00343">
    <property type="entry name" value="ZnF_C2HC"/>
    <property type="match status" value="2"/>
</dbReference>
<keyword evidence="6" id="KW-1185">Reference proteome</keyword>
<feature type="region of interest" description="Disordered" evidence="2">
    <location>
        <begin position="1363"/>
        <end position="1385"/>
    </location>
</feature>
<dbReference type="InterPro" id="IPR012337">
    <property type="entry name" value="RNaseH-like_sf"/>
</dbReference>
<evidence type="ECO:0000256" key="1">
    <source>
        <dbReference type="PROSITE-ProRule" id="PRU00047"/>
    </source>
</evidence>
<dbReference type="InterPro" id="IPR001878">
    <property type="entry name" value="Znf_CCHC"/>
</dbReference>
<feature type="compositionally biased region" description="Polar residues" evidence="2">
    <location>
        <begin position="2454"/>
        <end position="2464"/>
    </location>
</feature>
<dbReference type="PROSITE" id="PS50994">
    <property type="entry name" value="INTEGRASE"/>
    <property type="match status" value="1"/>
</dbReference>
<feature type="region of interest" description="Disordered" evidence="2">
    <location>
        <begin position="1004"/>
        <end position="1122"/>
    </location>
</feature>
<dbReference type="Pfam" id="PF13976">
    <property type="entry name" value="gag_pre-integrs"/>
    <property type="match status" value="2"/>
</dbReference>
<dbReference type="SUPFAM" id="SSF57756">
    <property type="entry name" value="Retrovirus zinc finger-like domains"/>
    <property type="match status" value="1"/>
</dbReference>
<feature type="region of interest" description="Disordered" evidence="2">
    <location>
        <begin position="1153"/>
        <end position="1176"/>
    </location>
</feature>